<proteinExistence type="predicted"/>
<dbReference type="InterPro" id="IPR036038">
    <property type="entry name" value="Aminotransferase-like"/>
</dbReference>
<dbReference type="EMBL" id="QORO01000007">
    <property type="protein sequence ID" value="RCK56762.1"/>
    <property type="molecule type" value="Genomic_DNA"/>
</dbReference>
<keyword evidence="1" id="KW-0032">Aminotransferase</keyword>
<keyword evidence="2" id="KW-1185">Reference proteome</keyword>
<protein>
    <submittedName>
        <fullName evidence="1">Aminotransferase class IV</fullName>
    </submittedName>
</protein>
<dbReference type="InterPro" id="IPR043131">
    <property type="entry name" value="BCAT-like_N"/>
</dbReference>
<accession>A0A367XVD8</accession>
<dbReference type="NCBIfam" id="NF006734">
    <property type="entry name" value="PRK09266.1"/>
    <property type="match status" value="1"/>
</dbReference>
<dbReference type="OrthoDB" id="8912228at2"/>
<dbReference type="Pfam" id="PF01063">
    <property type="entry name" value="Aminotran_4"/>
    <property type="match status" value="1"/>
</dbReference>
<dbReference type="Gene3D" id="3.20.10.10">
    <property type="entry name" value="D-amino Acid Aminotransferase, subunit A, domain 2"/>
    <property type="match status" value="1"/>
</dbReference>
<evidence type="ECO:0000313" key="2">
    <source>
        <dbReference type="Proteomes" id="UP000253508"/>
    </source>
</evidence>
<dbReference type="AlphaFoldDB" id="A0A367XVD8"/>
<organism evidence="1 2">
    <name type="scientific">Microbacterium sorbitolivorans</name>
    <dbReference type="NCBI Taxonomy" id="1867410"/>
    <lineage>
        <taxon>Bacteria</taxon>
        <taxon>Bacillati</taxon>
        <taxon>Actinomycetota</taxon>
        <taxon>Actinomycetes</taxon>
        <taxon>Micrococcales</taxon>
        <taxon>Microbacteriaceae</taxon>
        <taxon>Microbacterium</taxon>
    </lineage>
</organism>
<dbReference type="Proteomes" id="UP000253508">
    <property type="component" value="Unassembled WGS sequence"/>
</dbReference>
<dbReference type="InterPro" id="IPR001544">
    <property type="entry name" value="Aminotrans_IV"/>
</dbReference>
<reference evidence="1 2" key="1">
    <citation type="submission" date="2018-07" db="EMBL/GenBank/DDBJ databases">
        <title>Microbacterium endoborsara sp. nov., a novel actinobacterium isolated from Borszczowia aralocaspica.</title>
        <authorList>
            <person name="An D."/>
        </authorList>
    </citation>
    <scope>NUCLEOTIDE SEQUENCE [LARGE SCALE GENOMIC DNA]</scope>
    <source>
        <strain evidence="1 2">C1.15228</strain>
    </source>
</reference>
<dbReference type="SUPFAM" id="SSF56752">
    <property type="entry name" value="D-aminoacid aminotransferase-like PLP-dependent enzymes"/>
    <property type="match status" value="1"/>
</dbReference>
<gene>
    <name evidence="1" type="ORF">DTO57_13825</name>
</gene>
<dbReference type="Gene3D" id="3.30.470.10">
    <property type="match status" value="1"/>
</dbReference>
<dbReference type="GO" id="GO:0008483">
    <property type="term" value="F:transaminase activity"/>
    <property type="evidence" value="ECO:0007669"/>
    <property type="project" value="UniProtKB-KW"/>
</dbReference>
<comment type="caution">
    <text evidence="1">The sequence shown here is derived from an EMBL/GenBank/DDBJ whole genome shotgun (WGS) entry which is preliminary data.</text>
</comment>
<dbReference type="InterPro" id="IPR043132">
    <property type="entry name" value="BCAT-like_C"/>
</dbReference>
<dbReference type="RefSeq" id="WP_114118832.1">
    <property type="nucleotide sequence ID" value="NZ_BMHU01000008.1"/>
</dbReference>
<sequence>MELMDGLPVDPAEMRAYAFSGLAHFTTVLVERGAVRGLDLHLARLVTDARALFDAELDTGLVRRRILEAIADEPERVIVRVTLFDPALTLERPGADAHPRILVSPRAAGSGSAAPLRLRSVVFGRQRPEIKHTGLFGSLYERRLAQRAGFDDAVFVDAGGAFSEGPTWNLGFIDRAGELVWPDGDALDGVTRDLIAGVVPGRATRVTDPGEMVAAFATGSGAGIRPIASIDEVELDAAHPRLAEIREAYARIPAQAIAG</sequence>
<keyword evidence="1" id="KW-0808">Transferase</keyword>
<name>A0A367XVD8_9MICO</name>
<evidence type="ECO:0000313" key="1">
    <source>
        <dbReference type="EMBL" id="RCK56762.1"/>
    </source>
</evidence>